<keyword evidence="2" id="KW-1185">Reference proteome</keyword>
<protein>
    <submittedName>
        <fullName evidence="1">Uncharacterized protein</fullName>
    </submittedName>
</protein>
<dbReference type="EMBL" id="MU003497">
    <property type="protein sequence ID" value="KAF2474551.1"/>
    <property type="molecule type" value="Genomic_DNA"/>
</dbReference>
<accession>A0ACB6R5X3</accession>
<reference evidence="1" key="1">
    <citation type="journal article" date="2020" name="Stud. Mycol.">
        <title>101 Dothideomycetes genomes: a test case for predicting lifestyles and emergence of pathogens.</title>
        <authorList>
            <person name="Haridas S."/>
            <person name="Albert R."/>
            <person name="Binder M."/>
            <person name="Bloem J."/>
            <person name="Labutti K."/>
            <person name="Salamov A."/>
            <person name="Andreopoulos B."/>
            <person name="Baker S."/>
            <person name="Barry K."/>
            <person name="Bills G."/>
            <person name="Bluhm B."/>
            <person name="Cannon C."/>
            <person name="Castanera R."/>
            <person name="Culley D."/>
            <person name="Daum C."/>
            <person name="Ezra D."/>
            <person name="Gonzalez J."/>
            <person name="Henrissat B."/>
            <person name="Kuo A."/>
            <person name="Liang C."/>
            <person name="Lipzen A."/>
            <person name="Lutzoni F."/>
            <person name="Magnuson J."/>
            <person name="Mondo S."/>
            <person name="Nolan M."/>
            <person name="Ohm R."/>
            <person name="Pangilinan J."/>
            <person name="Park H.-J."/>
            <person name="Ramirez L."/>
            <person name="Alfaro M."/>
            <person name="Sun H."/>
            <person name="Tritt A."/>
            <person name="Yoshinaga Y."/>
            <person name="Zwiers L.-H."/>
            <person name="Turgeon B."/>
            <person name="Goodwin S."/>
            <person name="Spatafora J."/>
            <person name="Crous P."/>
            <person name="Grigoriev I."/>
        </authorList>
    </citation>
    <scope>NUCLEOTIDE SEQUENCE</scope>
    <source>
        <strain evidence="1">ATCC 200398</strain>
    </source>
</reference>
<name>A0ACB6R5X3_9PLEO</name>
<proteinExistence type="predicted"/>
<organism evidence="1 2">
    <name type="scientific">Lindgomyces ingoldianus</name>
    <dbReference type="NCBI Taxonomy" id="673940"/>
    <lineage>
        <taxon>Eukaryota</taxon>
        <taxon>Fungi</taxon>
        <taxon>Dikarya</taxon>
        <taxon>Ascomycota</taxon>
        <taxon>Pezizomycotina</taxon>
        <taxon>Dothideomycetes</taxon>
        <taxon>Pleosporomycetidae</taxon>
        <taxon>Pleosporales</taxon>
        <taxon>Lindgomycetaceae</taxon>
        <taxon>Lindgomyces</taxon>
    </lineage>
</organism>
<evidence type="ECO:0000313" key="2">
    <source>
        <dbReference type="Proteomes" id="UP000799755"/>
    </source>
</evidence>
<gene>
    <name evidence="1" type="ORF">BDR25DRAFT_301255</name>
</gene>
<comment type="caution">
    <text evidence="1">The sequence shown here is derived from an EMBL/GenBank/DDBJ whole genome shotgun (WGS) entry which is preliminary data.</text>
</comment>
<dbReference type="Proteomes" id="UP000799755">
    <property type="component" value="Unassembled WGS sequence"/>
</dbReference>
<sequence length="1014" mass="110919">MGNTQSASHHHNRLSKPKTNTNSPFGTPKIDSPVSVSSKYADLSARERQALKSQLCSPIETEFSSSFASDADVGIGELATRLQARLSNLSRSNSRASQIKSGRASDTKLGSLPDSMLSLVSNTQSVDLETAIKILQEVRKNATPDDLAALHQALQPSAPSPSPAPRQSLDRRASAIKRSSSSLTRRRSLTATPGLATRGSPTDGTRKPWNSWQTPQVERQTQKWHLGLMGTSPLTRLAALDLAEDGRESPTPRAKTPGEMEYSHLGALQLGSLVVTNGVPSPAPSARKLPREKGDLVGSLEEDYFTASEGSSSPVKRVAPRNRTHTRSKSSALPVTPPLHRELFTKDRSFKTKSTWRCDSPLKLETESPYFYGITEVEPTKLRLQVINKSADTLAQDYMAELPDSPFVNRKRFSSEHQDEGFLDDDAISFREDALRILDGSIFSNHPQASQESKSTLESSHTAAVSHQKNGRPTPQKADSGYSSGGSFRVVQRAAKAMQEGTVPKTSKQGSVVADFQKSGHGSDSDDSVSLYTFEQMLALPISKKPLPPIPTDENVVGRPSHLRFSRTSMVHTHSPPPISPVTVTSIASQFTTDSGMSAQRRLQKRRPSSQNLPVVQSCQQVTEGSIPNIPVDVKAKFTRRLSESPGMEYLTQTYVSIEHIQSCESPVDSSLPIKIEFPSPSASPVSRSRRHTRSQTERSPTPPPHGIRRSFSFFRHKSGAEKTPESAQDIDNTALSVVDLGTVASTLGRSPYDAAMGNIPQKIMASPTHPHQLGNTLPRAKSMASMDARTATEVARIRSKDRALLRAEMLQRPKSYHDLNLEAGEATASRRRPHSVYSDIPPVPSFGVTEAEHISNPSVEIDQGLTMADTRSGPSIRARSTGRGPIVSQLVDRFDQYGNIHHPSHTSGKPDWEPHTRFWSQRRNSIGEGVRQHVPTSQPMPPTQDQRASSQPPEDAVYDRYRGGLEYGYERGFGIGGSAGTRQLHSAASRKSMHFSNQFGVDLSDVPVFLQRV</sequence>
<evidence type="ECO:0000313" key="1">
    <source>
        <dbReference type="EMBL" id="KAF2474551.1"/>
    </source>
</evidence>